<protein>
    <submittedName>
        <fullName evidence="1">PRTRC system protein F</fullName>
    </submittedName>
</protein>
<comment type="caution">
    <text evidence="1">The sequence shown here is derived from an EMBL/GenBank/DDBJ whole genome shotgun (WGS) entry which is preliminary data.</text>
</comment>
<dbReference type="NCBIfam" id="TIGR03742">
    <property type="entry name" value="PRTRC_F"/>
    <property type="match status" value="1"/>
</dbReference>
<dbReference type="EMBL" id="JBHSMZ010000016">
    <property type="protein sequence ID" value="MFC5550753.1"/>
    <property type="molecule type" value="Genomic_DNA"/>
</dbReference>
<evidence type="ECO:0000313" key="2">
    <source>
        <dbReference type="Proteomes" id="UP001596086"/>
    </source>
</evidence>
<proteinExistence type="predicted"/>
<dbReference type="Proteomes" id="UP001596086">
    <property type="component" value="Unassembled WGS sequence"/>
</dbReference>
<sequence length="348" mass="39305">MLPLAALALPQLAAEIPTRYVIPGVDALMVPLTIALLEADVITAPMLRTPRNALLVDVIGEPEKQLSARALSHWWTKLIREHSCKFFRWSLQVQQLDDTNYDKLTTAWFCFSRMGDDIPRFALAKGIERLELLKEGFGQTVLAVLRDAVMLLPESFNPWFALDWADQAYWRESRDDAELLEMRREDGNYKTVEELLENEHVVTRAVFFAELPEWVCAPKRTLSREAIAAAAGDDQLAHQAIELCDQVHGLVNRPDFVLHPSDKGAYRTGNYPIDGCMVLLWKPFDVIGETIDDYLNDLGQCGEYTDFIDASPVPVTAAGVREFMTLTEQTLQVAVLVEKLILLLGEKY</sequence>
<dbReference type="InterPro" id="IPR022283">
    <property type="entry name" value="PRTRC_protein-F"/>
</dbReference>
<dbReference type="RefSeq" id="WP_379775035.1">
    <property type="nucleotide sequence ID" value="NZ_JBHSMZ010000016.1"/>
</dbReference>
<reference evidence="2" key="1">
    <citation type="journal article" date="2019" name="Int. J. Syst. Evol. Microbiol.">
        <title>The Global Catalogue of Microorganisms (GCM) 10K type strain sequencing project: providing services to taxonomists for standard genome sequencing and annotation.</title>
        <authorList>
            <consortium name="The Broad Institute Genomics Platform"/>
            <consortium name="The Broad Institute Genome Sequencing Center for Infectious Disease"/>
            <person name="Wu L."/>
            <person name="Ma J."/>
        </authorList>
    </citation>
    <scope>NUCLEOTIDE SEQUENCE [LARGE SCALE GENOMIC DNA]</scope>
    <source>
        <strain evidence="2">CGMCC 4.5798</strain>
    </source>
</reference>
<accession>A0ABW0S1F0</accession>
<gene>
    <name evidence="1" type="ORF">ACFPO9_19725</name>
</gene>
<organism evidence="1 2">
    <name type="scientific">Massilia aerilata</name>
    <dbReference type="NCBI Taxonomy" id="453817"/>
    <lineage>
        <taxon>Bacteria</taxon>
        <taxon>Pseudomonadati</taxon>
        <taxon>Pseudomonadota</taxon>
        <taxon>Betaproteobacteria</taxon>
        <taxon>Burkholderiales</taxon>
        <taxon>Oxalobacteraceae</taxon>
        <taxon>Telluria group</taxon>
        <taxon>Massilia</taxon>
    </lineage>
</organism>
<keyword evidence="2" id="KW-1185">Reference proteome</keyword>
<evidence type="ECO:0000313" key="1">
    <source>
        <dbReference type="EMBL" id="MFC5550753.1"/>
    </source>
</evidence>
<name>A0ABW0S1F0_9BURK</name>